<evidence type="ECO:0000256" key="2">
    <source>
        <dbReference type="ARBA" id="ARBA00022552"/>
    </source>
</evidence>
<protein>
    <recommendedName>
        <fullName evidence="6">Ribosomal RNA small subunit methyltransferase G</fullName>
        <ecNumber evidence="6">2.1.1.-</ecNumber>
    </recommendedName>
    <alternativeName>
        <fullName evidence="6">16S rRNA 7-methylguanosine methyltransferase</fullName>
        <shortName evidence="6">16S rRNA m7G methyltransferase</shortName>
    </alternativeName>
</protein>
<comment type="caution">
    <text evidence="6">Lacks conserved residue(s) required for the propagation of feature annotation.</text>
</comment>
<proteinExistence type="inferred from homology"/>
<dbReference type="RefSeq" id="WP_025403881.1">
    <property type="nucleotide sequence ID" value="NZ_CBCRUA010000017.1"/>
</dbReference>
<evidence type="ECO:0000256" key="3">
    <source>
        <dbReference type="ARBA" id="ARBA00022603"/>
    </source>
</evidence>
<comment type="caution">
    <text evidence="7">The sequence shown here is derived from an EMBL/GenBank/DDBJ whole genome shotgun (WGS) entry which is preliminary data.</text>
</comment>
<comment type="function">
    <text evidence="6">Specifically methylates the N7 position of a guanine in 16S rRNA.</text>
</comment>
<sequence length="219" mass="23044">MSDSEFPAEVLGPTPACAEKVFGERLTLAEDYASILSTKGIERGLIGPREIGRIWERHVLNSAVLGEAIPHGARVIDVGSGAGLPGIPLSIARPDLDVILLEPLLRRTRFLDEVSAELGLSIRVVRGRAEDGDIVRSIGGAEVVTSRAVAPLGKLAAWSLPLVKVGGSMRALKGASVSEEIERDAQQIVRSGGGKASVELVGEGVLEEPTHVVVIPRVS</sequence>
<reference evidence="7 8" key="1">
    <citation type="submission" date="2018-09" db="EMBL/GenBank/DDBJ databases">
        <title>Optimization and identification of Corynebacterium falsenii FN1-14 from fish paste.</title>
        <authorList>
            <person name="Daroonpunt R."/>
            <person name="Tanasupawat S."/>
        </authorList>
    </citation>
    <scope>NUCLEOTIDE SEQUENCE [LARGE SCALE GENOMIC DNA]</scope>
    <source>
        <strain evidence="7 8">FN1-14</strain>
    </source>
</reference>
<dbReference type="EC" id="2.1.1.-" evidence="6"/>
<dbReference type="EMBL" id="QXJK01000002">
    <property type="protein sequence ID" value="RIX36175.1"/>
    <property type="molecule type" value="Genomic_DNA"/>
</dbReference>
<keyword evidence="4 6" id="KW-0808">Transferase</keyword>
<dbReference type="GO" id="GO:0005829">
    <property type="term" value="C:cytosol"/>
    <property type="evidence" value="ECO:0007669"/>
    <property type="project" value="TreeGrafter"/>
</dbReference>
<keyword evidence="2 6" id="KW-0698">rRNA processing</keyword>
<dbReference type="NCBIfam" id="TIGR00138">
    <property type="entry name" value="rsmG_gidB"/>
    <property type="match status" value="1"/>
</dbReference>
<comment type="subcellular location">
    <subcellularLocation>
        <location evidence="6">Cytoplasm</location>
    </subcellularLocation>
</comment>
<evidence type="ECO:0000313" key="7">
    <source>
        <dbReference type="EMBL" id="RIX36175.1"/>
    </source>
</evidence>
<evidence type="ECO:0000256" key="5">
    <source>
        <dbReference type="ARBA" id="ARBA00022691"/>
    </source>
</evidence>
<gene>
    <name evidence="6 7" type="primary">rsmG</name>
    <name evidence="7" type="ORF">D3M95_02505</name>
</gene>
<dbReference type="Pfam" id="PF02527">
    <property type="entry name" value="GidB"/>
    <property type="match status" value="1"/>
</dbReference>
<keyword evidence="5 6" id="KW-0949">S-adenosyl-L-methionine</keyword>
<evidence type="ECO:0000256" key="6">
    <source>
        <dbReference type="HAMAP-Rule" id="MF_00074"/>
    </source>
</evidence>
<dbReference type="PANTHER" id="PTHR31760:SF0">
    <property type="entry name" value="S-ADENOSYL-L-METHIONINE-DEPENDENT METHYLTRANSFERASES SUPERFAMILY PROTEIN"/>
    <property type="match status" value="1"/>
</dbReference>
<keyword evidence="1 6" id="KW-0963">Cytoplasm</keyword>
<dbReference type="AlphaFoldDB" id="A0A418Q8X9"/>
<evidence type="ECO:0000256" key="4">
    <source>
        <dbReference type="ARBA" id="ARBA00022679"/>
    </source>
</evidence>
<keyword evidence="8" id="KW-1185">Reference proteome</keyword>
<comment type="similarity">
    <text evidence="6">Belongs to the methyltransferase superfamily. RNA methyltransferase RsmG family.</text>
</comment>
<dbReference type="InterPro" id="IPR003682">
    <property type="entry name" value="rRNA_ssu_MeTfrase_G"/>
</dbReference>
<dbReference type="SUPFAM" id="SSF53335">
    <property type="entry name" value="S-adenosyl-L-methionine-dependent methyltransferases"/>
    <property type="match status" value="1"/>
</dbReference>
<dbReference type="STRING" id="1451189.CFAL_11835"/>
<feature type="binding site" evidence="6">
    <location>
        <position position="79"/>
    </location>
    <ligand>
        <name>S-adenosyl-L-methionine</name>
        <dbReference type="ChEBI" id="CHEBI:59789"/>
    </ligand>
</feature>
<dbReference type="Gene3D" id="3.40.50.150">
    <property type="entry name" value="Vaccinia Virus protein VP39"/>
    <property type="match status" value="1"/>
</dbReference>
<dbReference type="HAMAP" id="MF_00074">
    <property type="entry name" value="16SrRNA_methyltr_G"/>
    <property type="match status" value="1"/>
</dbReference>
<dbReference type="Proteomes" id="UP000285278">
    <property type="component" value="Unassembled WGS sequence"/>
</dbReference>
<name>A0A418Q8X9_9CORY</name>
<feature type="binding site" evidence="6">
    <location>
        <position position="147"/>
    </location>
    <ligand>
        <name>S-adenosyl-L-methionine</name>
        <dbReference type="ChEBI" id="CHEBI:59789"/>
    </ligand>
</feature>
<dbReference type="PANTHER" id="PTHR31760">
    <property type="entry name" value="S-ADENOSYL-L-METHIONINE-DEPENDENT METHYLTRANSFERASES SUPERFAMILY PROTEIN"/>
    <property type="match status" value="1"/>
</dbReference>
<feature type="binding site" evidence="6">
    <location>
        <begin position="129"/>
        <end position="130"/>
    </location>
    <ligand>
        <name>S-adenosyl-L-methionine</name>
        <dbReference type="ChEBI" id="CHEBI:59789"/>
    </ligand>
</feature>
<dbReference type="PIRSF" id="PIRSF003078">
    <property type="entry name" value="GidB"/>
    <property type="match status" value="1"/>
</dbReference>
<dbReference type="GO" id="GO:0070043">
    <property type="term" value="F:rRNA (guanine-N7-)-methyltransferase activity"/>
    <property type="evidence" value="ECO:0007669"/>
    <property type="project" value="UniProtKB-UniRule"/>
</dbReference>
<organism evidence="7 8">
    <name type="scientific">Corynebacterium falsenii</name>
    <dbReference type="NCBI Taxonomy" id="108486"/>
    <lineage>
        <taxon>Bacteria</taxon>
        <taxon>Bacillati</taxon>
        <taxon>Actinomycetota</taxon>
        <taxon>Actinomycetes</taxon>
        <taxon>Mycobacteriales</taxon>
        <taxon>Corynebacteriaceae</taxon>
        <taxon>Corynebacterium</taxon>
    </lineage>
</organism>
<evidence type="ECO:0000256" key="1">
    <source>
        <dbReference type="ARBA" id="ARBA00022490"/>
    </source>
</evidence>
<dbReference type="OrthoDB" id="9808773at2"/>
<dbReference type="InterPro" id="IPR029063">
    <property type="entry name" value="SAM-dependent_MTases_sf"/>
</dbReference>
<evidence type="ECO:0000313" key="8">
    <source>
        <dbReference type="Proteomes" id="UP000285278"/>
    </source>
</evidence>
<keyword evidence="3 6" id="KW-0489">Methyltransferase</keyword>
<feature type="binding site" evidence="6">
    <location>
        <position position="84"/>
    </location>
    <ligand>
        <name>S-adenosyl-L-methionine</name>
        <dbReference type="ChEBI" id="CHEBI:59789"/>
    </ligand>
</feature>
<accession>A0A418Q8X9</accession>